<reference evidence="9 10" key="2">
    <citation type="submission" date="2018-08" db="EMBL/GenBank/DDBJ databases">
        <title>A genome reference for cultivated species of the human gut microbiota.</title>
        <authorList>
            <person name="Zou Y."/>
            <person name="Xue W."/>
            <person name="Luo G."/>
        </authorList>
    </citation>
    <scope>NUCLEOTIDE SEQUENCE [LARGE SCALE GENOMIC DNA]</scope>
    <source>
        <strain evidence="6 10">AF45-14BH</strain>
        <strain evidence="5 11">AM48-23BH</strain>
        <strain evidence="4 9">TM10-1AC</strain>
    </source>
</reference>
<name>A0A174DVE4_9FIRM</name>
<dbReference type="Pfam" id="PF12673">
    <property type="entry name" value="SipL"/>
    <property type="match status" value="3"/>
</dbReference>
<dbReference type="InterPro" id="IPR018392">
    <property type="entry name" value="LysM"/>
</dbReference>
<gene>
    <name evidence="6" type="ORF">DW068_02705</name>
    <name evidence="5" type="ORF">DW972_00540</name>
    <name evidence="4" type="ORF">DXD91_05835</name>
    <name evidence="3" type="ORF">ERS852450_01515</name>
    <name evidence="2" type="ORF">ERS852578_00382</name>
</gene>
<evidence type="ECO:0000313" key="8">
    <source>
        <dbReference type="Proteomes" id="UP000095679"/>
    </source>
</evidence>
<evidence type="ECO:0000313" key="11">
    <source>
        <dbReference type="Proteomes" id="UP000286561"/>
    </source>
</evidence>
<dbReference type="EMBL" id="QRNJ01000006">
    <property type="protein sequence ID" value="RHK41217.1"/>
    <property type="molecule type" value="Genomic_DNA"/>
</dbReference>
<proteinExistence type="predicted"/>
<dbReference type="Pfam" id="PF01476">
    <property type="entry name" value="LysM"/>
    <property type="match status" value="1"/>
</dbReference>
<evidence type="ECO:0000313" key="5">
    <source>
        <dbReference type="EMBL" id="RGZ86926.1"/>
    </source>
</evidence>
<dbReference type="Proteomes" id="UP000262524">
    <property type="component" value="Unassembled WGS sequence"/>
</dbReference>
<dbReference type="InterPro" id="IPR036779">
    <property type="entry name" value="LysM_dom_sf"/>
</dbReference>
<accession>A0A174DVE4</accession>
<sequence length="524" mass="59801">MKVEKKAVRSGILKLEKNVQITLDEDMNVPDTRPDVEKIIESRGEVHIDEIEVLTDRMRLRGNFLVQILYLSTDKEQQISCMEHEFSIEEFMNVESAESSDIAKVTADLEDLTISIINSRKCGVRSVIYFHIAISEMKFVECTTGIEKKENVQCLYESPSMTEIIMNKKDIQRIKASVSLPAGKPNIKEILWNSMQLRDVDIRMMENKLSIRGSLFLFILYQAEEGSESLQYYDWEIPFTNELDCADSQENLIGNIAVMLGNHQAVIKPDIDGEPRDVEIEAVLELDLKAYREFKMPLLKDMYANDRKLKLKTSPITFENLIFQNNAKTKVSQRVEAAGEIHKLLQVLNVEGNVRIEDFQLTKQGIATEGLIFCKVLYIAGDDTAPIQSKEIVIPFEYLVEIPEVAETDRCEIRGVLEQIGGYVVDSNELEIRAVAGIYVTGFSPQTMYMIDEVEEIPYSEEEISRIPSITGYIVKSGDTLWNIAKHYGTTIEKMKQYNENLTEPLETGQKLFLLKEMESLIGE</sequence>
<dbReference type="OrthoDB" id="9779340at2"/>
<dbReference type="Gene3D" id="3.10.350.10">
    <property type="entry name" value="LysM domain"/>
    <property type="match status" value="1"/>
</dbReference>
<dbReference type="SUPFAM" id="SSF54106">
    <property type="entry name" value="LysM domain"/>
    <property type="match status" value="1"/>
</dbReference>
<evidence type="ECO:0000313" key="7">
    <source>
        <dbReference type="Proteomes" id="UP000095390"/>
    </source>
</evidence>
<evidence type="ECO:0000259" key="1">
    <source>
        <dbReference type="PROSITE" id="PS51782"/>
    </source>
</evidence>
<evidence type="ECO:0000313" key="6">
    <source>
        <dbReference type="EMBL" id="RHK41217.1"/>
    </source>
</evidence>
<dbReference type="RefSeq" id="WP_005345115.1">
    <property type="nucleotide sequence ID" value="NZ_BLYK01000014.1"/>
</dbReference>
<feature type="domain" description="LysM" evidence="1">
    <location>
        <begin position="471"/>
        <end position="514"/>
    </location>
</feature>
<evidence type="ECO:0000313" key="3">
    <source>
        <dbReference type="EMBL" id="CUO28239.1"/>
    </source>
</evidence>
<protein>
    <submittedName>
        <fullName evidence="4">DUF3794 domain-containing protein</fullName>
    </submittedName>
    <submittedName>
        <fullName evidence="3">Spore coat assembly protein SafA</fullName>
    </submittedName>
</protein>
<dbReference type="AlphaFoldDB" id="A0A174DVE4"/>
<evidence type="ECO:0000313" key="9">
    <source>
        <dbReference type="Proteomes" id="UP000262524"/>
    </source>
</evidence>
<evidence type="ECO:0000313" key="2">
    <source>
        <dbReference type="EMBL" id="CUM81038.1"/>
    </source>
</evidence>
<dbReference type="Proteomes" id="UP000283497">
    <property type="component" value="Unassembled WGS sequence"/>
</dbReference>
<organism evidence="3 8">
    <name type="scientific">Anaerobutyricum hallii</name>
    <dbReference type="NCBI Taxonomy" id="39488"/>
    <lineage>
        <taxon>Bacteria</taxon>
        <taxon>Bacillati</taxon>
        <taxon>Bacillota</taxon>
        <taxon>Clostridia</taxon>
        <taxon>Lachnospirales</taxon>
        <taxon>Lachnospiraceae</taxon>
        <taxon>Anaerobutyricum</taxon>
    </lineage>
</organism>
<dbReference type="PROSITE" id="PS51782">
    <property type="entry name" value="LYSM"/>
    <property type="match status" value="1"/>
</dbReference>
<evidence type="ECO:0000313" key="10">
    <source>
        <dbReference type="Proteomes" id="UP000283497"/>
    </source>
</evidence>
<dbReference type="InterPro" id="IPR024300">
    <property type="entry name" value="SipL_SPOCS_dom"/>
</dbReference>
<dbReference type="Proteomes" id="UP000286561">
    <property type="component" value="Unassembled WGS sequence"/>
</dbReference>
<evidence type="ECO:0000313" key="4">
    <source>
        <dbReference type="EMBL" id="RGI89214.1"/>
    </source>
</evidence>
<dbReference type="EMBL" id="QSEP01000001">
    <property type="protein sequence ID" value="RGZ86926.1"/>
    <property type="molecule type" value="Genomic_DNA"/>
</dbReference>
<reference evidence="7 8" key="1">
    <citation type="submission" date="2015-09" db="EMBL/GenBank/DDBJ databases">
        <authorList>
            <consortium name="Pathogen Informatics"/>
        </authorList>
    </citation>
    <scope>NUCLEOTIDE SEQUENCE [LARGE SCALE GENOMIC DNA]</scope>
    <source>
        <strain evidence="3 8">2789STDY5834835</strain>
        <strain evidence="2 7">2789STDY5834966</strain>
    </source>
</reference>
<dbReference type="CDD" id="cd00118">
    <property type="entry name" value="LysM"/>
    <property type="match status" value="1"/>
</dbReference>
<dbReference type="Proteomes" id="UP000095390">
    <property type="component" value="Unassembled WGS sequence"/>
</dbReference>
<dbReference type="GeneID" id="75047022"/>
<dbReference type="EMBL" id="CYYC01000003">
    <property type="protein sequence ID" value="CUM81038.1"/>
    <property type="molecule type" value="Genomic_DNA"/>
</dbReference>
<dbReference type="Proteomes" id="UP000095679">
    <property type="component" value="Unassembled WGS sequence"/>
</dbReference>
<dbReference type="SMART" id="SM00257">
    <property type="entry name" value="LysM"/>
    <property type="match status" value="1"/>
</dbReference>
<dbReference type="EMBL" id="CYZL01000011">
    <property type="protein sequence ID" value="CUO28239.1"/>
    <property type="molecule type" value="Genomic_DNA"/>
</dbReference>
<dbReference type="EMBL" id="QSOE01000027">
    <property type="protein sequence ID" value="RGI89214.1"/>
    <property type="molecule type" value="Genomic_DNA"/>
</dbReference>